<feature type="transmembrane region" description="Helical" evidence="8">
    <location>
        <begin position="148"/>
        <end position="173"/>
    </location>
</feature>
<dbReference type="InterPro" id="IPR020846">
    <property type="entry name" value="MFS_dom"/>
</dbReference>
<dbReference type="Proteomes" id="UP001337655">
    <property type="component" value="Unassembled WGS sequence"/>
</dbReference>
<dbReference type="PRINTS" id="PR00171">
    <property type="entry name" value="SUGRTRNSPORT"/>
</dbReference>
<evidence type="ECO:0000256" key="1">
    <source>
        <dbReference type="ARBA" id="ARBA00004141"/>
    </source>
</evidence>
<keyword evidence="5 8" id="KW-1133">Transmembrane helix</keyword>
<dbReference type="InterPro" id="IPR005828">
    <property type="entry name" value="MFS_sugar_transport-like"/>
</dbReference>
<evidence type="ECO:0000313" key="10">
    <source>
        <dbReference type="EMBL" id="KAK5162871.1"/>
    </source>
</evidence>
<dbReference type="SUPFAM" id="SSF103473">
    <property type="entry name" value="MFS general substrate transporter"/>
    <property type="match status" value="1"/>
</dbReference>
<feature type="transmembrane region" description="Helical" evidence="8">
    <location>
        <begin position="273"/>
        <end position="294"/>
    </location>
</feature>
<name>A0AAV9NW18_9PEZI</name>
<feature type="transmembrane region" description="Helical" evidence="8">
    <location>
        <begin position="437"/>
        <end position="456"/>
    </location>
</feature>
<comment type="subcellular location">
    <subcellularLocation>
        <location evidence="1">Membrane</location>
        <topology evidence="1">Multi-pass membrane protein</topology>
    </subcellularLocation>
</comment>
<comment type="caution">
    <text evidence="10">The sequence shown here is derived from an EMBL/GenBank/DDBJ whole genome shotgun (WGS) entry which is preliminary data.</text>
</comment>
<evidence type="ECO:0000256" key="8">
    <source>
        <dbReference type="SAM" id="Phobius"/>
    </source>
</evidence>
<accession>A0AAV9NW18</accession>
<dbReference type="Gene3D" id="1.20.1250.20">
    <property type="entry name" value="MFS general substrate transporter like domains"/>
    <property type="match status" value="1"/>
</dbReference>
<feature type="transmembrane region" description="Helical" evidence="8">
    <location>
        <begin position="338"/>
        <end position="362"/>
    </location>
</feature>
<dbReference type="InterPro" id="IPR003663">
    <property type="entry name" value="Sugar/inositol_transpt"/>
</dbReference>
<feature type="transmembrane region" description="Helical" evidence="8">
    <location>
        <begin position="179"/>
        <end position="200"/>
    </location>
</feature>
<evidence type="ECO:0000313" key="11">
    <source>
        <dbReference type="Proteomes" id="UP001337655"/>
    </source>
</evidence>
<dbReference type="NCBIfam" id="TIGR00879">
    <property type="entry name" value="SP"/>
    <property type="match status" value="1"/>
</dbReference>
<reference evidence="10 11" key="1">
    <citation type="submission" date="2023-08" db="EMBL/GenBank/DDBJ databases">
        <title>Black Yeasts Isolated from many extreme environments.</title>
        <authorList>
            <person name="Coleine C."/>
            <person name="Stajich J.E."/>
            <person name="Selbmann L."/>
        </authorList>
    </citation>
    <scope>NUCLEOTIDE SEQUENCE [LARGE SCALE GENOMIC DNA]</scope>
    <source>
        <strain evidence="10 11">CCFEE 5935</strain>
    </source>
</reference>
<organism evidence="10 11">
    <name type="scientific">Saxophila tyrrhenica</name>
    <dbReference type="NCBI Taxonomy" id="1690608"/>
    <lineage>
        <taxon>Eukaryota</taxon>
        <taxon>Fungi</taxon>
        <taxon>Dikarya</taxon>
        <taxon>Ascomycota</taxon>
        <taxon>Pezizomycotina</taxon>
        <taxon>Dothideomycetes</taxon>
        <taxon>Dothideomycetidae</taxon>
        <taxon>Mycosphaerellales</taxon>
        <taxon>Extremaceae</taxon>
        <taxon>Saxophila</taxon>
    </lineage>
</organism>
<keyword evidence="4 8" id="KW-0812">Transmembrane</keyword>
<sequence>MIQFEGYALEVVLTTANAAAQAWYGYEQGIIAGILVSERFLDTFPQIRTPVIEGTFTSIFSLGNLVGCLLAALFGDKLGRKNTLRVGAAISSIGAILQFSATAFEQLMLGRVINGLGNGIYARERGMTSATCGVFQAESVRGSRRGKLSVIVVLHNVVFYMIASWLTLGTFFLDNSGQWRIPFALQLVPAIVLIIFLFLVPESPRWLMLKDRHEEAIESLRRYLGKGLTADDDVVQNEYKSIRGALEIERQSKISFKQVILCRDRSSHLKRMLLGMGGQFMQQMGGINALNYYFSIILQENLGMTALMARVLTGVNATTYCISTAMAFWIIERAGRRFLMLSGLGLQGFAYIMVAISVALLATAPQQWGAVAITFLFFYYAAFGCTWGMVPWIYQAEINSLAMRVRGAAAATSMNWLFGFVCTQFTSVGIRNLGYRFYIIFAVLNVVFLPVVYFLYPETANRTLEDLDAYFDRDSGHTTIIRIGDKVAKQHKRPQEAIDAERRRIEMTTEAEVFDRKLSGISHVEEVPK</sequence>
<dbReference type="InterPro" id="IPR005829">
    <property type="entry name" value="Sugar_transporter_CS"/>
</dbReference>
<dbReference type="GO" id="GO:0016020">
    <property type="term" value="C:membrane"/>
    <property type="evidence" value="ECO:0007669"/>
    <property type="project" value="UniProtKB-SubCell"/>
</dbReference>
<dbReference type="PROSITE" id="PS00216">
    <property type="entry name" value="SUGAR_TRANSPORT_1"/>
    <property type="match status" value="1"/>
</dbReference>
<dbReference type="GeneID" id="89932448"/>
<keyword evidence="3 7" id="KW-0813">Transport</keyword>
<protein>
    <recommendedName>
        <fullName evidence="9">Major facilitator superfamily (MFS) profile domain-containing protein</fullName>
    </recommendedName>
</protein>
<feature type="transmembrane region" description="Helical" evidence="8">
    <location>
        <begin position="414"/>
        <end position="431"/>
    </location>
</feature>
<dbReference type="PROSITE" id="PS50850">
    <property type="entry name" value="MFS"/>
    <property type="match status" value="1"/>
</dbReference>
<dbReference type="PANTHER" id="PTHR48022">
    <property type="entry name" value="PLASTIDIC GLUCOSE TRANSPORTER 4"/>
    <property type="match status" value="1"/>
</dbReference>
<evidence type="ECO:0000256" key="3">
    <source>
        <dbReference type="ARBA" id="ARBA00022448"/>
    </source>
</evidence>
<dbReference type="GO" id="GO:0005351">
    <property type="term" value="F:carbohydrate:proton symporter activity"/>
    <property type="evidence" value="ECO:0007669"/>
    <property type="project" value="TreeGrafter"/>
</dbReference>
<evidence type="ECO:0000256" key="5">
    <source>
        <dbReference type="ARBA" id="ARBA00022989"/>
    </source>
</evidence>
<dbReference type="AlphaFoldDB" id="A0AAV9NW18"/>
<gene>
    <name evidence="10" type="ORF">LTR77_011128</name>
</gene>
<evidence type="ECO:0000256" key="2">
    <source>
        <dbReference type="ARBA" id="ARBA00010992"/>
    </source>
</evidence>
<evidence type="ECO:0000259" key="9">
    <source>
        <dbReference type="PROSITE" id="PS50850"/>
    </source>
</evidence>
<dbReference type="Pfam" id="PF00083">
    <property type="entry name" value="Sugar_tr"/>
    <property type="match status" value="1"/>
</dbReference>
<keyword evidence="11" id="KW-1185">Reference proteome</keyword>
<keyword evidence="6 8" id="KW-0472">Membrane</keyword>
<evidence type="ECO:0000256" key="7">
    <source>
        <dbReference type="RuleBase" id="RU003346"/>
    </source>
</evidence>
<dbReference type="RefSeq" id="XP_064653483.1">
    <property type="nucleotide sequence ID" value="XM_064808340.1"/>
</dbReference>
<dbReference type="InterPro" id="IPR050360">
    <property type="entry name" value="MFS_Sugar_Transporters"/>
</dbReference>
<feature type="domain" description="Major facilitator superfamily (MFS) profile" evidence="9">
    <location>
        <begin position="13"/>
        <end position="460"/>
    </location>
</feature>
<dbReference type="InterPro" id="IPR036259">
    <property type="entry name" value="MFS_trans_sf"/>
</dbReference>
<proteinExistence type="inferred from homology"/>
<feature type="transmembrane region" description="Helical" evidence="8">
    <location>
        <begin position="306"/>
        <end position="331"/>
    </location>
</feature>
<dbReference type="PANTHER" id="PTHR48022:SF26">
    <property type="entry name" value="MAJOR FACILITATOR SUPERFAMILY (MFS) PROFILE DOMAIN-CONTAINING PROTEIN-RELATED"/>
    <property type="match status" value="1"/>
</dbReference>
<feature type="transmembrane region" description="Helical" evidence="8">
    <location>
        <begin position="368"/>
        <end position="394"/>
    </location>
</feature>
<comment type="similarity">
    <text evidence="2 7">Belongs to the major facilitator superfamily. Sugar transporter (TC 2.A.1.1) family.</text>
</comment>
<feature type="transmembrane region" description="Helical" evidence="8">
    <location>
        <begin position="55"/>
        <end position="75"/>
    </location>
</feature>
<evidence type="ECO:0000256" key="6">
    <source>
        <dbReference type="ARBA" id="ARBA00023136"/>
    </source>
</evidence>
<evidence type="ECO:0000256" key="4">
    <source>
        <dbReference type="ARBA" id="ARBA00022692"/>
    </source>
</evidence>
<dbReference type="EMBL" id="JAVRRT010000032">
    <property type="protein sequence ID" value="KAK5162871.1"/>
    <property type="molecule type" value="Genomic_DNA"/>
</dbReference>